<protein>
    <submittedName>
        <fullName evidence="1">4517_t:CDS:1</fullName>
    </submittedName>
</protein>
<dbReference type="Proteomes" id="UP000789702">
    <property type="component" value="Unassembled WGS sequence"/>
</dbReference>
<gene>
    <name evidence="1" type="ORF">DHETER_LOCUS6511</name>
</gene>
<dbReference type="EMBL" id="CAJVPU010008278">
    <property type="protein sequence ID" value="CAG8582084.1"/>
    <property type="molecule type" value="Genomic_DNA"/>
</dbReference>
<proteinExistence type="predicted"/>
<sequence>KAWTPLQKWTGDEKDNYQKSTEMNHVAKRPTLNVISNVEQLNTRQQPIIIHPLKWVPNNIYPGKLLNKILPKNDESKISANTPCENTSKASLKLECNVIESFTIRDNLTLKAVQEKEEILDVDVVLEPKALLVAMKMELETRIDKPLNMTIEIGLKKDESEVSAKKPEMDYAKNPIRKS</sequence>
<feature type="non-terminal residue" evidence="1">
    <location>
        <position position="1"/>
    </location>
</feature>
<comment type="caution">
    <text evidence="1">The sequence shown here is derived from an EMBL/GenBank/DDBJ whole genome shotgun (WGS) entry which is preliminary data.</text>
</comment>
<reference evidence="1" key="1">
    <citation type="submission" date="2021-06" db="EMBL/GenBank/DDBJ databases">
        <authorList>
            <person name="Kallberg Y."/>
            <person name="Tangrot J."/>
            <person name="Rosling A."/>
        </authorList>
    </citation>
    <scope>NUCLEOTIDE SEQUENCE</scope>
    <source>
        <strain evidence="1">IL203A</strain>
    </source>
</reference>
<keyword evidence="2" id="KW-1185">Reference proteome</keyword>
<organism evidence="1 2">
    <name type="scientific">Dentiscutata heterogama</name>
    <dbReference type="NCBI Taxonomy" id="1316150"/>
    <lineage>
        <taxon>Eukaryota</taxon>
        <taxon>Fungi</taxon>
        <taxon>Fungi incertae sedis</taxon>
        <taxon>Mucoromycota</taxon>
        <taxon>Glomeromycotina</taxon>
        <taxon>Glomeromycetes</taxon>
        <taxon>Diversisporales</taxon>
        <taxon>Gigasporaceae</taxon>
        <taxon>Dentiscutata</taxon>
    </lineage>
</organism>
<name>A0ACA9MBL4_9GLOM</name>
<evidence type="ECO:0000313" key="1">
    <source>
        <dbReference type="EMBL" id="CAG8582084.1"/>
    </source>
</evidence>
<evidence type="ECO:0000313" key="2">
    <source>
        <dbReference type="Proteomes" id="UP000789702"/>
    </source>
</evidence>
<accession>A0ACA9MBL4</accession>